<dbReference type="RefSeq" id="WP_244351547.1">
    <property type="nucleotide sequence ID" value="NZ_JAFIRA010000036.1"/>
</dbReference>
<dbReference type="EMBL" id="JAFIRA010000036">
    <property type="protein sequence ID" value="MCJ2543755.1"/>
    <property type="molecule type" value="Genomic_DNA"/>
</dbReference>
<evidence type="ECO:0000313" key="1">
    <source>
        <dbReference type="EMBL" id="MCJ2543755.1"/>
    </source>
</evidence>
<accession>A0ABT0CD86</accession>
<name>A0ABT0CD86_THEVL</name>
<sequence length="122" mass="13471">MNEAKTMTVQQIIQSAMMTGLLTSAQEHELNVMLFKDECSEADLFLLRRLHRCLRQGSIRQIETLNNTVAIGHFGSPLRLVPDPTARVVATQRLSDSGTESLETQAQPLAQGLSLVRNPKVG</sequence>
<protein>
    <submittedName>
        <fullName evidence="1">Uncharacterized protein</fullName>
    </submittedName>
</protein>
<proteinExistence type="predicted"/>
<evidence type="ECO:0000313" key="2">
    <source>
        <dbReference type="Proteomes" id="UP000830835"/>
    </source>
</evidence>
<keyword evidence="2" id="KW-1185">Reference proteome</keyword>
<gene>
    <name evidence="1" type="ORF">JX360_12705</name>
</gene>
<comment type="caution">
    <text evidence="1">The sequence shown here is derived from an EMBL/GenBank/DDBJ whole genome shotgun (WGS) entry which is preliminary data.</text>
</comment>
<organism evidence="1 2">
    <name type="scientific">Thermostichus vulcanus str. 'Rupite'</name>
    <dbReference type="NCBI Taxonomy" id="2813851"/>
    <lineage>
        <taxon>Bacteria</taxon>
        <taxon>Bacillati</taxon>
        <taxon>Cyanobacteriota</taxon>
        <taxon>Cyanophyceae</taxon>
        <taxon>Thermostichales</taxon>
        <taxon>Thermostichaceae</taxon>
        <taxon>Thermostichus</taxon>
    </lineage>
</organism>
<reference evidence="1" key="1">
    <citation type="submission" date="2021-02" db="EMBL/GenBank/DDBJ databases">
        <title>The CRISPR/cas machinery reduction and long-range gene transfer in the hot spring cyanobacterium Synechococcus.</title>
        <authorList>
            <person name="Dvorak P."/>
            <person name="Jahodarova E."/>
            <person name="Hasler P."/>
            <person name="Poulickova A."/>
        </authorList>
    </citation>
    <scope>NUCLEOTIDE SEQUENCE</scope>
    <source>
        <strain evidence="1">Rupite</strain>
    </source>
</reference>
<dbReference type="Proteomes" id="UP000830835">
    <property type="component" value="Unassembled WGS sequence"/>
</dbReference>